<dbReference type="OrthoDB" id="6628209at2759"/>
<proteinExistence type="predicted"/>
<evidence type="ECO:0000313" key="1">
    <source>
        <dbReference type="EMBL" id="CAB4020530.1"/>
    </source>
</evidence>
<organism evidence="1 2">
    <name type="scientific">Paramuricea clavata</name>
    <name type="common">Red gorgonian</name>
    <name type="synonym">Violescent sea-whip</name>
    <dbReference type="NCBI Taxonomy" id="317549"/>
    <lineage>
        <taxon>Eukaryota</taxon>
        <taxon>Metazoa</taxon>
        <taxon>Cnidaria</taxon>
        <taxon>Anthozoa</taxon>
        <taxon>Octocorallia</taxon>
        <taxon>Malacalcyonacea</taxon>
        <taxon>Plexauridae</taxon>
        <taxon>Paramuricea</taxon>
    </lineage>
</organism>
<dbReference type="EMBL" id="CACRXK020011001">
    <property type="protein sequence ID" value="CAB4020530.1"/>
    <property type="molecule type" value="Genomic_DNA"/>
</dbReference>
<comment type="caution">
    <text evidence="1">The sequence shown here is derived from an EMBL/GenBank/DDBJ whole genome shotgun (WGS) entry which is preliminary data.</text>
</comment>
<sequence length="229" mass="26359">MKDVDNNEDPTSTSSSIAKVEDDSFFDSAEKDINSSICPESNHGVTGGEDENFTPLKLSSSTSEAKLDKNKDLVFDTTRKFPTDCGHVKENITDCDLKILVMHHESCRPTGPFEYEDEEGNSIVNFSARYYIDNMSIQRLWLCYSMELQKPYCEVCWLFADRASPNYENHRRWINGVSGNLHNMLEKIKRHKACNMHIQATAVYRRWMKIMRKKSETMLSSGLKFLTES</sequence>
<gene>
    <name evidence="1" type="ORF">PACLA_8A032575</name>
</gene>
<reference evidence="1" key="1">
    <citation type="submission" date="2020-04" db="EMBL/GenBank/DDBJ databases">
        <authorList>
            <person name="Alioto T."/>
            <person name="Alioto T."/>
            <person name="Gomez Garrido J."/>
        </authorList>
    </citation>
    <scope>NUCLEOTIDE SEQUENCE</scope>
    <source>
        <strain evidence="1">A484AB</strain>
    </source>
</reference>
<accession>A0A7D9EXA7</accession>
<dbReference type="Proteomes" id="UP001152795">
    <property type="component" value="Unassembled WGS sequence"/>
</dbReference>
<keyword evidence="2" id="KW-1185">Reference proteome</keyword>
<dbReference type="AlphaFoldDB" id="A0A7D9EXA7"/>
<name>A0A7D9EXA7_PARCT</name>
<protein>
    <submittedName>
        <fullName evidence="1">Uncharacterized protein</fullName>
    </submittedName>
</protein>
<evidence type="ECO:0000313" key="2">
    <source>
        <dbReference type="Proteomes" id="UP001152795"/>
    </source>
</evidence>